<feature type="region of interest" description="Disordered" evidence="1">
    <location>
        <begin position="1"/>
        <end position="34"/>
    </location>
</feature>
<feature type="region of interest" description="Disordered" evidence="1">
    <location>
        <begin position="267"/>
        <end position="288"/>
    </location>
</feature>
<dbReference type="AlphaFoldDB" id="Q6K1N4"/>
<reference evidence="3" key="1">
    <citation type="journal article" date="2005" name="Nature">
        <title>The map-based sequence of the rice genome.</title>
        <authorList>
            <consortium name="International rice genome sequencing project (IRGSP)"/>
            <person name="Matsumoto T."/>
            <person name="Wu J."/>
            <person name="Kanamori H."/>
            <person name="Katayose Y."/>
            <person name="Fujisawa M."/>
            <person name="Namiki N."/>
            <person name="Mizuno H."/>
            <person name="Yamamoto K."/>
            <person name="Antonio B.A."/>
            <person name="Baba T."/>
            <person name="Sakata K."/>
            <person name="Nagamura Y."/>
            <person name="Aoki H."/>
            <person name="Arikawa K."/>
            <person name="Arita K."/>
            <person name="Bito T."/>
            <person name="Chiden Y."/>
            <person name="Fujitsuka N."/>
            <person name="Fukunaka R."/>
            <person name="Hamada M."/>
            <person name="Harada C."/>
            <person name="Hayashi A."/>
            <person name="Hijishita S."/>
            <person name="Honda M."/>
            <person name="Hosokawa S."/>
            <person name="Ichikawa Y."/>
            <person name="Idonuma A."/>
            <person name="Iijima M."/>
            <person name="Ikeda M."/>
            <person name="Ikeno M."/>
            <person name="Ito K."/>
            <person name="Ito S."/>
            <person name="Ito T."/>
            <person name="Ito Y."/>
            <person name="Ito Y."/>
            <person name="Iwabuchi A."/>
            <person name="Kamiya K."/>
            <person name="Karasawa W."/>
            <person name="Kurita K."/>
            <person name="Katagiri S."/>
            <person name="Kikuta A."/>
            <person name="Kobayashi H."/>
            <person name="Kobayashi N."/>
            <person name="Machita K."/>
            <person name="Maehara T."/>
            <person name="Masukawa M."/>
            <person name="Mizubayashi T."/>
            <person name="Mukai Y."/>
            <person name="Nagasaki H."/>
            <person name="Nagata Y."/>
            <person name="Naito S."/>
            <person name="Nakashima M."/>
            <person name="Nakama Y."/>
            <person name="Nakamichi Y."/>
            <person name="Nakamura M."/>
            <person name="Meguro A."/>
            <person name="Negishi M."/>
            <person name="Ohta I."/>
            <person name="Ohta T."/>
            <person name="Okamoto M."/>
            <person name="Ono N."/>
            <person name="Saji S."/>
            <person name="Sakaguchi M."/>
            <person name="Sakai K."/>
            <person name="Shibata M."/>
            <person name="Shimokawa T."/>
            <person name="Song J."/>
            <person name="Takazaki Y."/>
            <person name="Terasawa K."/>
            <person name="Tsugane M."/>
            <person name="Tsuji K."/>
            <person name="Ueda S."/>
            <person name="Waki K."/>
            <person name="Yamagata H."/>
            <person name="Yamamoto M."/>
            <person name="Yamamoto S."/>
            <person name="Yamane H."/>
            <person name="Yoshiki S."/>
            <person name="Yoshihara R."/>
            <person name="Yukawa K."/>
            <person name="Zhong H."/>
            <person name="Yano M."/>
            <person name="Yuan Q."/>
            <person name="Ouyang S."/>
            <person name="Liu J."/>
            <person name="Jones K.M."/>
            <person name="Gansberger K."/>
            <person name="Moffat K."/>
            <person name="Hill J."/>
            <person name="Bera J."/>
            <person name="Fadrosh D."/>
            <person name="Jin S."/>
            <person name="Johri S."/>
            <person name="Kim M."/>
            <person name="Overton L."/>
            <person name="Reardon M."/>
            <person name="Tsitrin T."/>
            <person name="Vuong H."/>
            <person name="Weaver B."/>
            <person name="Ciecko A."/>
            <person name="Tallon L."/>
            <person name="Jackson J."/>
            <person name="Pai G."/>
            <person name="Aken S.V."/>
            <person name="Utterback T."/>
            <person name="Reidmuller S."/>
            <person name="Feldblyum T."/>
            <person name="Hsiao J."/>
            <person name="Zismann V."/>
            <person name="Iobst S."/>
            <person name="de Vazeille A.R."/>
            <person name="Buell C.R."/>
            <person name="Ying K."/>
            <person name="Li Y."/>
            <person name="Lu T."/>
            <person name="Huang Y."/>
            <person name="Zhao Q."/>
            <person name="Feng Q."/>
            <person name="Zhang L."/>
            <person name="Zhu J."/>
            <person name="Weng Q."/>
            <person name="Mu J."/>
            <person name="Lu Y."/>
            <person name="Fan D."/>
            <person name="Liu Y."/>
            <person name="Guan J."/>
            <person name="Zhang Y."/>
            <person name="Yu S."/>
            <person name="Liu X."/>
            <person name="Zhang Y."/>
            <person name="Hong G."/>
            <person name="Han B."/>
            <person name="Choisne N."/>
            <person name="Demange N."/>
            <person name="Orjeda G."/>
            <person name="Samain S."/>
            <person name="Cattolico L."/>
            <person name="Pelletier E."/>
            <person name="Couloux A."/>
            <person name="Segurens B."/>
            <person name="Wincker P."/>
            <person name="D'Hont A."/>
            <person name="Scarpelli C."/>
            <person name="Weissenbach J."/>
            <person name="Salanoubat M."/>
            <person name="Quetier F."/>
            <person name="Yu Y."/>
            <person name="Kim H.R."/>
            <person name="Rambo T."/>
            <person name="Currie J."/>
            <person name="Collura K."/>
            <person name="Luo M."/>
            <person name="Yang T."/>
            <person name="Ammiraju J.S.S."/>
            <person name="Engler F."/>
            <person name="Soderlund C."/>
            <person name="Wing R.A."/>
            <person name="Palmer L.E."/>
            <person name="de la Bastide M."/>
            <person name="Spiegel L."/>
            <person name="Nascimento L."/>
            <person name="Zutavern T."/>
            <person name="O'Shaughnessy A."/>
            <person name="Dike S."/>
            <person name="Dedhia N."/>
            <person name="Preston R."/>
            <person name="Balija V."/>
            <person name="McCombie W.R."/>
            <person name="Chow T."/>
            <person name="Chen H."/>
            <person name="Chung M."/>
            <person name="Chen C."/>
            <person name="Shaw J."/>
            <person name="Wu H."/>
            <person name="Hsiao K."/>
            <person name="Chao Y."/>
            <person name="Chu M."/>
            <person name="Cheng C."/>
            <person name="Hour A."/>
            <person name="Lee P."/>
            <person name="Lin S."/>
            <person name="Lin Y."/>
            <person name="Liou J."/>
            <person name="Liu S."/>
            <person name="Hsing Y."/>
            <person name="Raghuvanshi S."/>
            <person name="Mohanty A."/>
            <person name="Bharti A.K."/>
            <person name="Gaur A."/>
            <person name="Gupta V."/>
            <person name="Kumar D."/>
            <person name="Ravi V."/>
            <person name="Vij S."/>
            <person name="Kapur A."/>
            <person name="Khurana P."/>
            <person name="Khurana P."/>
            <person name="Khurana J.P."/>
            <person name="Tyagi A.K."/>
            <person name="Gaikwad K."/>
            <person name="Singh A."/>
            <person name="Dalal V."/>
            <person name="Srivastava S."/>
            <person name="Dixit A."/>
            <person name="Pal A.K."/>
            <person name="Ghazi I.A."/>
            <person name="Yadav M."/>
            <person name="Pandit A."/>
            <person name="Bhargava A."/>
            <person name="Sureshbabu K."/>
            <person name="Batra K."/>
            <person name="Sharma T.R."/>
            <person name="Mohapatra T."/>
            <person name="Singh N.K."/>
            <person name="Messing J."/>
            <person name="Nelson A.B."/>
            <person name="Fuks G."/>
            <person name="Kavchok S."/>
            <person name="Keizer G."/>
            <person name="Linton E."/>
            <person name="Llaca V."/>
            <person name="Song R."/>
            <person name="Tanyolac B."/>
            <person name="Young S."/>
            <person name="Ho-Il K."/>
            <person name="Hahn J.H."/>
            <person name="Sangsakoo G."/>
            <person name="Vanavichit A."/>
            <person name="de Mattos Luiz.A.T."/>
            <person name="Zimmer P.D."/>
            <person name="Malone G."/>
            <person name="Dellagostin O."/>
            <person name="de Oliveira A.C."/>
            <person name="Bevan M."/>
            <person name="Bancroft I."/>
            <person name="Minx P."/>
            <person name="Cordum H."/>
            <person name="Wilson R."/>
            <person name="Cheng Z."/>
            <person name="Jin W."/>
            <person name="Jiang J."/>
            <person name="Leong S.A."/>
            <person name="Iwama H."/>
            <person name="Gojobori T."/>
            <person name="Itoh T."/>
            <person name="Niimura Y."/>
            <person name="Fujii Y."/>
            <person name="Habara T."/>
            <person name="Sakai H."/>
            <person name="Sato Y."/>
            <person name="Wilson G."/>
            <person name="Kumar K."/>
            <person name="McCouch S."/>
            <person name="Juretic N."/>
            <person name="Hoen D."/>
            <person name="Wright S."/>
            <person name="Bruskiewich R."/>
            <person name="Bureau T."/>
            <person name="Miyao A."/>
            <person name="Hirochika H."/>
            <person name="Nishikawa T."/>
            <person name="Kadowaki K."/>
            <person name="Sugiura M."/>
            <person name="Burr B."/>
            <person name="Sasaki T."/>
        </authorList>
    </citation>
    <scope>NUCLEOTIDE SEQUENCE [LARGE SCALE GENOMIC DNA]</scope>
    <source>
        <strain evidence="3">cv. Nipponbare</strain>
    </source>
</reference>
<accession>Q6K1N4</accession>
<dbReference type="GO" id="GO:0006508">
    <property type="term" value="P:proteolysis"/>
    <property type="evidence" value="ECO:0007669"/>
    <property type="project" value="UniProtKB-KW"/>
</dbReference>
<organism evidence="2 3">
    <name type="scientific">Oryza sativa subsp. japonica</name>
    <name type="common">Rice</name>
    <dbReference type="NCBI Taxonomy" id="39947"/>
    <lineage>
        <taxon>Eukaryota</taxon>
        <taxon>Viridiplantae</taxon>
        <taxon>Streptophyta</taxon>
        <taxon>Embryophyta</taxon>
        <taxon>Tracheophyta</taxon>
        <taxon>Spermatophyta</taxon>
        <taxon>Magnoliopsida</taxon>
        <taxon>Liliopsida</taxon>
        <taxon>Poales</taxon>
        <taxon>Poaceae</taxon>
        <taxon>BOP clade</taxon>
        <taxon>Oryzoideae</taxon>
        <taxon>Oryzeae</taxon>
        <taxon>Oryzinae</taxon>
        <taxon>Oryza</taxon>
        <taxon>Oryza sativa</taxon>
    </lineage>
</organism>
<keyword evidence="2" id="KW-0645">Protease</keyword>
<name>Q6K1N4_ORYSJ</name>
<feature type="compositionally biased region" description="Basic and acidic residues" evidence="1">
    <location>
        <begin position="19"/>
        <end position="34"/>
    </location>
</feature>
<protein>
    <submittedName>
        <fullName evidence="2">Ulp1 protease-like</fullName>
    </submittedName>
</protein>
<proteinExistence type="predicted"/>
<keyword evidence="2" id="KW-0378">Hydrolase</keyword>
<dbReference type="GO" id="GO:0008233">
    <property type="term" value="F:peptidase activity"/>
    <property type="evidence" value="ECO:0007669"/>
    <property type="project" value="UniProtKB-KW"/>
</dbReference>
<evidence type="ECO:0000313" key="3">
    <source>
        <dbReference type="Proteomes" id="UP000000763"/>
    </source>
</evidence>
<sequence>MATVARRQATARGGSGREAATHGDGGDRERGKKEELEISMVVPYGVYGYCQERHSAIFDLDGCGFEEEGYPVVDYESALQTAKSTTDFDEMGSRDGFFNKLLNDFVCWEVKPNQSTCPDKIGTIIVIDNLVYRDHPSLKIRGVPKDVRSYDVERVRNKSSYDYYLVLDQRCSDSPTISTLSGRVTTTTWSSTSSVAILPLSLLRVVELRLHLIGRVKATPVVELRLHLVLDQRCSDTPTTFTSSGRLMATPVVELRLHLVLDQRCSDSTTTSTSGGRVKATPGFPPAV</sequence>
<evidence type="ECO:0000313" key="2">
    <source>
        <dbReference type="EMBL" id="BAD20178.1"/>
    </source>
</evidence>
<gene>
    <name evidence="2" type="primary">OSJNBa0002E10.37</name>
</gene>
<dbReference type="EMBL" id="AP006857">
    <property type="protein sequence ID" value="BAD20178.1"/>
    <property type="molecule type" value="Genomic_DNA"/>
</dbReference>
<reference evidence="3" key="2">
    <citation type="journal article" date="2008" name="Nucleic Acids Res.">
        <title>The rice annotation project database (RAP-DB): 2008 update.</title>
        <authorList>
            <consortium name="The rice annotation project (RAP)"/>
        </authorList>
    </citation>
    <scope>GENOME REANNOTATION</scope>
    <source>
        <strain evidence="3">cv. Nipponbare</strain>
    </source>
</reference>
<dbReference type="Proteomes" id="UP000000763">
    <property type="component" value="Chromosome 8"/>
</dbReference>
<evidence type="ECO:0000256" key="1">
    <source>
        <dbReference type="SAM" id="MobiDB-lite"/>
    </source>
</evidence>